<dbReference type="GO" id="GO:0003677">
    <property type="term" value="F:DNA binding"/>
    <property type="evidence" value="ECO:0007669"/>
    <property type="project" value="UniProtKB-KW"/>
</dbReference>
<dbReference type="InterPro" id="IPR007627">
    <property type="entry name" value="RNA_pol_sigma70_r2"/>
</dbReference>
<gene>
    <name evidence="8" type="ORF">DEJ48_35620</name>
</gene>
<name>A0A5P2CBG0_STRVZ</name>
<evidence type="ECO:0000256" key="5">
    <source>
        <dbReference type="ARBA" id="ARBA00023163"/>
    </source>
</evidence>
<reference evidence="8 9" key="1">
    <citation type="submission" date="2018-05" db="EMBL/GenBank/DDBJ databases">
        <title>Streptomyces venezuelae.</title>
        <authorList>
            <person name="Kim W."/>
            <person name="Lee N."/>
            <person name="Cho B.-K."/>
        </authorList>
    </citation>
    <scope>NUCLEOTIDE SEQUENCE [LARGE SCALE GENOMIC DNA]</scope>
    <source>
        <strain evidence="8 9">ATCC 14584</strain>
    </source>
</reference>
<evidence type="ECO:0000256" key="4">
    <source>
        <dbReference type="ARBA" id="ARBA00023125"/>
    </source>
</evidence>
<dbReference type="Gene3D" id="1.10.1740.10">
    <property type="match status" value="1"/>
</dbReference>
<dbReference type="Proteomes" id="UP000322927">
    <property type="component" value="Chromosome"/>
</dbReference>
<dbReference type="EMBL" id="CP029192">
    <property type="protein sequence ID" value="QES38039.1"/>
    <property type="molecule type" value="Genomic_DNA"/>
</dbReference>
<dbReference type="InterPro" id="IPR013249">
    <property type="entry name" value="RNA_pol_sigma70_r4_t2"/>
</dbReference>
<keyword evidence="2" id="KW-0805">Transcription regulation</keyword>
<evidence type="ECO:0000259" key="6">
    <source>
        <dbReference type="Pfam" id="PF04542"/>
    </source>
</evidence>
<dbReference type="GO" id="GO:0016987">
    <property type="term" value="F:sigma factor activity"/>
    <property type="evidence" value="ECO:0007669"/>
    <property type="project" value="UniProtKB-KW"/>
</dbReference>
<dbReference type="OrthoDB" id="4168042at2"/>
<evidence type="ECO:0000256" key="3">
    <source>
        <dbReference type="ARBA" id="ARBA00023082"/>
    </source>
</evidence>
<dbReference type="InterPro" id="IPR014284">
    <property type="entry name" value="RNA_pol_sigma-70_dom"/>
</dbReference>
<dbReference type="Gene3D" id="1.10.10.10">
    <property type="entry name" value="Winged helix-like DNA-binding domain superfamily/Winged helix DNA-binding domain"/>
    <property type="match status" value="1"/>
</dbReference>
<dbReference type="SUPFAM" id="SSF88659">
    <property type="entry name" value="Sigma3 and sigma4 domains of RNA polymerase sigma factors"/>
    <property type="match status" value="1"/>
</dbReference>
<accession>A0A5P2CBG0</accession>
<evidence type="ECO:0000256" key="2">
    <source>
        <dbReference type="ARBA" id="ARBA00023015"/>
    </source>
</evidence>
<evidence type="ECO:0000259" key="7">
    <source>
        <dbReference type="Pfam" id="PF08281"/>
    </source>
</evidence>
<dbReference type="NCBIfam" id="TIGR02937">
    <property type="entry name" value="sigma70-ECF"/>
    <property type="match status" value="1"/>
</dbReference>
<dbReference type="PANTHER" id="PTHR43133:SF8">
    <property type="entry name" value="RNA POLYMERASE SIGMA FACTOR HI_1459-RELATED"/>
    <property type="match status" value="1"/>
</dbReference>
<feature type="domain" description="RNA polymerase sigma factor 70 region 4 type 2" evidence="7">
    <location>
        <begin position="132"/>
        <end position="187"/>
    </location>
</feature>
<keyword evidence="4" id="KW-0238">DNA-binding</keyword>
<proteinExistence type="inferred from homology"/>
<keyword evidence="3" id="KW-0731">Sigma factor</keyword>
<evidence type="ECO:0000313" key="9">
    <source>
        <dbReference type="Proteomes" id="UP000322927"/>
    </source>
</evidence>
<evidence type="ECO:0000313" key="8">
    <source>
        <dbReference type="EMBL" id="QES38039.1"/>
    </source>
</evidence>
<protein>
    <submittedName>
        <fullName evidence="8">Sigma-70 family RNA polymerase sigma factor</fullName>
    </submittedName>
</protein>
<dbReference type="Pfam" id="PF08281">
    <property type="entry name" value="Sigma70_r4_2"/>
    <property type="match status" value="1"/>
</dbReference>
<keyword evidence="5" id="KW-0804">Transcription</keyword>
<dbReference type="SUPFAM" id="SSF88946">
    <property type="entry name" value="Sigma2 domain of RNA polymerase sigma factors"/>
    <property type="match status" value="1"/>
</dbReference>
<sequence>MGPGILPQEVWGVTEPSEQEHHLIDPAELTADFETFFRDHEKEFLKSAASRVRNAHDAEEVVLIAGVRIYRKWPRIRAHANPVAYAHQILNWEIATFFRKQARIADRETSYGELPFADVPTGDDLLALGEHEELDLALERLEARAPVRAACIRLRFLCGLTNHEVGERLEISPDCVKVHVCRGLKDLQSLMDLPTRGKGDS</sequence>
<dbReference type="InterPro" id="IPR013324">
    <property type="entry name" value="RNA_pol_sigma_r3/r4-like"/>
</dbReference>
<dbReference type="GO" id="GO:0006352">
    <property type="term" value="P:DNA-templated transcription initiation"/>
    <property type="evidence" value="ECO:0007669"/>
    <property type="project" value="InterPro"/>
</dbReference>
<dbReference type="InterPro" id="IPR013325">
    <property type="entry name" value="RNA_pol_sigma_r2"/>
</dbReference>
<dbReference type="InterPro" id="IPR036388">
    <property type="entry name" value="WH-like_DNA-bd_sf"/>
</dbReference>
<comment type="similarity">
    <text evidence="1">Belongs to the sigma-70 factor family. ECF subfamily.</text>
</comment>
<evidence type="ECO:0000256" key="1">
    <source>
        <dbReference type="ARBA" id="ARBA00010641"/>
    </source>
</evidence>
<organism evidence="8 9">
    <name type="scientific">Streptomyces venezuelae</name>
    <dbReference type="NCBI Taxonomy" id="54571"/>
    <lineage>
        <taxon>Bacteria</taxon>
        <taxon>Bacillati</taxon>
        <taxon>Actinomycetota</taxon>
        <taxon>Actinomycetes</taxon>
        <taxon>Kitasatosporales</taxon>
        <taxon>Streptomycetaceae</taxon>
        <taxon>Streptomyces</taxon>
    </lineage>
</organism>
<feature type="domain" description="RNA polymerase sigma-70 region 2" evidence="6">
    <location>
        <begin position="37"/>
        <end position="103"/>
    </location>
</feature>
<dbReference type="AlphaFoldDB" id="A0A5P2CBG0"/>
<dbReference type="InterPro" id="IPR039425">
    <property type="entry name" value="RNA_pol_sigma-70-like"/>
</dbReference>
<dbReference type="Pfam" id="PF04542">
    <property type="entry name" value="Sigma70_r2"/>
    <property type="match status" value="1"/>
</dbReference>
<dbReference type="PANTHER" id="PTHR43133">
    <property type="entry name" value="RNA POLYMERASE ECF-TYPE SIGMA FACTO"/>
    <property type="match status" value="1"/>
</dbReference>